<feature type="transmembrane region" description="Helical" evidence="13">
    <location>
        <begin position="7"/>
        <end position="26"/>
    </location>
</feature>
<keyword evidence="17" id="KW-1185">Reference proteome</keyword>
<dbReference type="SUPFAM" id="SSF81573">
    <property type="entry name" value="F1F0 ATP synthase subunit B, membrane domain"/>
    <property type="match status" value="1"/>
</dbReference>
<proteinExistence type="inferred from homology"/>
<dbReference type="InterPro" id="IPR028987">
    <property type="entry name" value="ATP_synth_B-like_membr_sf"/>
</dbReference>
<comment type="function">
    <text evidence="11">Component of the F(0) channel, it forms part of the peripheral stalk, linking F(1) to F(0). The b'-subunit is a diverged and duplicated form of b found in plants and photosynthetic bacteria.</text>
</comment>
<dbReference type="Proteomes" id="UP000295777">
    <property type="component" value="Unassembled WGS sequence"/>
</dbReference>
<evidence type="ECO:0000256" key="2">
    <source>
        <dbReference type="ARBA" id="ARBA00022448"/>
    </source>
</evidence>
<evidence type="ECO:0000256" key="12">
    <source>
        <dbReference type="ARBA" id="ARBA00037847"/>
    </source>
</evidence>
<keyword evidence="6 13" id="KW-1133">Transmembrane helix</keyword>
<evidence type="ECO:0000256" key="8">
    <source>
        <dbReference type="ARBA" id="ARBA00023136"/>
    </source>
</evidence>
<evidence type="ECO:0000313" key="16">
    <source>
        <dbReference type="EMBL" id="TCK03857.1"/>
    </source>
</evidence>
<feature type="coiled-coil region" evidence="15">
    <location>
        <begin position="42"/>
        <end position="112"/>
    </location>
</feature>
<evidence type="ECO:0000256" key="5">
    <source>
        <dbReference type="ARBA" id="ARBA00022781"/>
    </source>
</evidence>
<organism evidence="16 17">
    <name type="scientific">Phorcysia thermohydrogeniphila</name>
    <dbReference type="NCBI Taxonomy" id="936138"/>
    <lineage>
        <taxon>Bacteria</taxon>
        <taxon>Pseudomonadati</taxon>
        <taxon>Aquificota</taxon>
        <taxon>Aquificia</taxon>
        <taxon>Desulfurobacteriales</taxon>
        <taxon>Desulfurobacteriaceae</taxon>
        <taxon>Phorcysia</taxon>
    </lineage>
</organism>
<dbReference type="EMBL" id="SMFV01000004">
    <property type="protein sequence ID" value="TCK03857.1"/>
    <property type="molecule type" value="Genomic_DNA"/>
</dbReference>
<comment type="subunit">
    <text evidence="13">F-type ATPases have 2 components, F(1) - the catalytic core - and F(0) - the membrane proton channel. F(1) has five subunits: alpha(3), beta(3), gamma(1), delta(1), epsilon(1). F(0) has three main subunits: a(1), b(2) and c(10-14). The alpha and beta chains form an alternating ring which encloses part of the gamma chain. F(1) is attached to F(0) by a central stalk formed by the gamma and epsilon chains, while a peripheral stalk is formed by the delta and b chains.</text>
</comment>
<comment type="function">
    <text evidence="10 13">F(1)F(0) ATP synthase produces ATP from ADP in the presence of a proton or sodium gradient. F-type ATPases consist of two structural domains, F(1) containing the extramembraneous catalytic core and F(0) containing the membrane proton channel, linked together by a central stalk and a peripheral stalk. During catalysis, ATP synthesis in the catalytic domain of F(1) is coupled via a rotary mechanism of the central stalk subunits to proton translocation.</text>
</comment>
<evidence type="ECO:0000256" key="6">
    <source>
        <dbReference type="ARBA" id="ARBA00022989"/>
    </source>
</evidence>
<evidence type="ECO:0000256" key="7">
    <source>
        <dbReference type="ARBA" id="ARBA00023065"/>
    </source>
</evidence>
<comment type="caution">
    <text evidence="16">The sequence shown here is derived from an EMBL/GenBank/DDBJ whole genome shotgun (WGS) entry which is preliminary data.</text>
</comment>
<dbReference type="GO" id="GO:0046961">
    <property type="term" value="F:proton-transporting ATPase activity, rotational mechanism"/>
    <property type="evidence" value="ECO:0007669"/>
    <property type="project" value="TreeGrafter"/>
</dbReference>
<gene>
    <name evidence="13" type="primary">atpF</name>
    <name evidence="16" type="ORF">CLV27_1170</name>
</gene>
<sequence>MEHIQHELFWKTVNTVILIAILYWLLKKPVSKFISDGINAVVSRFERAKQEKEEVLRLLKEAERKSEEAKAEAERILQYSKELAAKEREQIIAEAKQTAERIIRMADEEIEKEVYKAKEELKKFAARKAVEIAEAKLKAAANPEINKRLIESTLQKL</sequence>
<evidence type="ECO:0000256" key="15">
    <source>
        <dbReference type="SAM" id="Coils"/>
    </source>
</evidence>
<dbReference type="AlphaFoldDB" id="A0A4R1G735"/>
<keyword evidence="7 13" id="KW-0406">Ion transport</keyword>
<evidence type="ECO:0000256" key="10">
    <source>
        <dbReference type="ARBA" id="ARBA00025198"/>
    </source>
</evidence>
<keyword evidence="2 13" id="KW-0813">Transport</keyword>
<keyword evidence="9 13" id="KW-0066">ATP synthesis</keyword>
<comment type="similarity">
    <text evidence="1 13 14">Belongs to the ATPase B chain family.</text>
</comment>
<keyword evidence="13" id="KW-1003">Cell membrane</keyword>
<dbReference type="OrthoDB" id="15189at2"/>
<dbReference type="CDD" id="cd06503">
    <property type="entry name" value="ATP-synt_Fo_b"/>
    <property type="match status" value="1"/>
</dbReference>
<evidence type="ECO:0000256" key="4">
    <source>
        <dbReference type="ARBA" id="ARBA00022692"/>
    </source>
</evidence>
<keyword evidence="5 13" id="KW-0375">Hydrogen ion transport</keyword>
<evidence type="ECO:0000256" key="9">
    <source>
        <dbReference type="ARBA" id="ARBA00023310"/>
    </source>
</evidence>
<keyword evidence="15" id="KW-0175">Coiled coil</keyword>
<keyword evidence="4 13" id="KW-0812">Transmembrane</keyword>
<comment type="subcellular location">
    <subcellularLocation>
        <location evidence="13">Cell membrane</location>
        <topology evidence="13">Single-pass membrane protein</topology>
    </subcellularLocation>
    <subcellularLocation>
        <location evidence="12">Endomembrane system</location>
        <topology evidence="12">Single-pass membrane protein</topology>
    </subcellularLocation>
</comment>
<evidence type="ECO:0000313" key="17">
    <source>
        <dbReference type="Proteomes" id="UP000295777"/>
    </source>
</evidence>
<dbReference type="Pfam" id="PF00430">
    <property type="entry name" value="ATP-synt_B"/>
    <property type="match status" value="1"/>
</dbReference>
<dbReference type="InterPro" id="IPR050059">
    <property type="entry name" value="ATP_synthase_B_chain"/>
</dbReference>
<evidence type="ECO:0000256" key="11">
    <source>
        <dbReference type="ARBA" id="ARBA00025614"/>
    </source>
</evidence>
<dbReference type="Gene3D" id="1.20.5.620">
    <property type="entry name" value="F1F0 ATP synthase subunit B, membrane domain"/>
    <property type="match status" value="1"/>
</dbReference>
<protein>
    <recommendedName>
        <fullName evidence="13">ATP synthase subunit b</fullName>
    </recommendedName>
    <alternativeName>
        <fullName evidence="13">ATP synthase F(0) sector subunit b</fullName>
    </alternativeName>
    <alternativeName>
        <fullName evidence="13">ATPase subunit I</fullName>
    </alternativeName>
    <alternativeName>
        <fullName evidence="13">F-type ATPase subunit b</fullName>
        <shortName evidence="13">F-ATPase subunit b</shortName>
    </alternativeName>
</protein>
<evidence type="ECO:0000256" key="13">
    <source>
        <dbReference type="HAMAP-Rule" id="MF_01398"/>
    </source>
</evidence>
<keyword evidence="8 13" id="KW-0472">Membrane</keyword>
<dbReference type="PANTHER" id="PTHR33445">
    <property type="entry name" value="ATP SYNTHASE SUBUNIT B', CHLOROPLASTIC"/>
    <property type="match status" value="1"/>
</dbReference>
<dbReference type="GO" id="GO:0045259">
    <property type="term" value="C:proton-transporting ATP synthase complex"/>
    <property type="evidence" value="ECO:0007669"/>
    <property type="project" value="UniProtKB-KW"/>
</dbReference>
<evidence type="ECO:0000256" key="1">
    <source>
        <dbReference type="ARBA" id="ARBA00005513"/>
    </source>
</evidence>
<dbReference type="PANTHER" id="PTHR33445:SF2">
    <property type="entry name" value="ATP SYNTHASE SUBUNIT B', CHLOROPLASTIC"/>
    <property type="match status" value="1"/>
</dbReference>
<reference evidence="16 17" key="1">
    <citation type="submission" date="2019-03" db="EMBL/GenBank/DDBJ databases">
        <title>Genomic Encyclopedia of Archaeal and Bacterial Type Strains, Phase II (KMG-II): from individual species to whole genera.</title>
        <authorList>
            <person name="Goeker M."/>
        </authorList>
    </citation>
    <scope>NUCLEOTIDE SEQUENCE [LARGE SCALE GENOMIC DNA]</scope>
    <source>
        <strain evidence="16 17">DSM 24425</strain>
    </source>
</reference>
<dbReference type="HAMAP" id="MF_01398">
    <property type="entry name" value="ATP_synth_b_bprime"/>
    <property type="match status" value="1"/>
</dbReference>
<dbReference type="GO" id="GO:0012505">
    <property type="term" value="C:endomembrane system"/>
    <property type="evidence" value="ECO:0007669"/>
    <property type="project" value="UniProtKB-SubCell"/>
</dbReference>
<evidence type="ECO:0000256" key="3">
    <source>
        <dbReference type="ARBA" id="ARBA00022547"/>
    </source>
</evidence>
<name>A0A4R1G735_9BACT</name>
<keyword evidence="3 13" id="KW-0138">CF(0)</keyword>
<evidence type="ECO:0000256" key="14">
    <source>
        <dbReference type="RuleBase" id="RU003848"/>
    </source>
</evidence>
<accession>A0A4R1G735</accession>
<dbReference type="GO" id="GO:0005886">
    <property type="term" value="C:plasma membrane"/>
    <property type="evidence" value="ECO:0007669"/>
    <property type="project" value="UniProtKB-SubCell"/>
</dbReference>
<dbReference type="InterPro" id="IPR002146">
    <property type="entry name" value="ATP_synth_b/b'su_bac/chlpt"/>
</dbReference>
<dbReference type="GO" id="GO:0046933">
    <property type="term" value="F:proton-transporting ATP synthase activity, rotational mechanism"/>
    <property type="evidence" value="ECO:0007669"/>
    <property type="project" value="UniProtKB-UniRule"/>
</dbReference>
<dbReference type="RefSeq" id="WP_132526748.1">
    <property type="nucleotide sequence ID" value="NZ_SMFV01000004.1"/>
</dbReference>